<sequence>MEGCSKRETSDRNWLENDNVRLQKQADGRIVPLKFPAPSHPVAPQNARQTHSRPDKNTRSVDVYCPSASKDRSKASKKPRDRKNAYRQTREMVSSKCTSVDVELRLSTSFQRGKACRSHLPPPHRTSPKHQNTKKKHHQPAQLSIWQTMTTRSKRIGPIGG</sequence>
<feature type="region of interest" description="Disordered" evidence="1">
    <location>
        <begin position="110"/>
        <end position="161"/>
    </location>
</feature>
<dbReference type="EMBL" id="KV875096">
    <property type="protein sequence ID" value="OIW31412.1"/>
    <property type="molecule type" value="Genomic_DNA"/>
</dbReference>
<dbReference type="AlphaFoldDB" id="A0A1J7JPZ5"/>
<evidence type="ECO:0000313" key="3">
    <source>
        <dbReference type="Proteomes" id="UP000182658"/>
    </source>
</evidence>
<dbReference type="InParanoid" id="A0A1J7JPZ5"/>
<dbReference type="Proteomes" id="UP000182658">
    <property type="component" value="Unassembled WGS sequence"/>
</dbReference>
<protein>
    <submittedName>
        <fullName evidence="2">Uncharacterized protein</fullName>
    </submittedName>
</protein>
<feature type="compositionally biased region" description="Polar residues" evidence="1">
    <location>
        <begin position="141"/>
        <end position="151"/>
    </location>
</feature>
<feature type="region of interest" description="Disordered" evidence="1">
    <location>
        <begin position="1"/>
        <end position="98"/>
    </location>
</feature>
<organism evidence="2 3">
    <name type="scientific">Coniochaeta ligniaria NRRL 30616</name>
    <dbReference type="NCBI Taxonomy" id="1408157"/>
    <lineage>
        <taxon>Eukaryota</taxon>
        <taxon>Fungi</taxon>
        <taxon>Dikarya</taxon>
        <taxon>Ascomycota</taxon>
        <taxon>Pezizomycotina</taxon>
        <taxon>Sordariomycetes</taxon>
        <taxon>Sordariomycetidae</taxon>
        <taxon>Coniochaetales</taxon>
        <taxon>Coniochaetaceae</taxon>
        <taxon>Coniochaeta</taxon>
    </lineage>
</organism>
<keyword evidence="3" id="KW-1185">Reference proteome</keyword>
<proteinExistence type="predicted"/>
<evidence type="ECO:0000256" key="1">
    <source>
        <dbReference type="SAM" id="MobiDB-lite"/>
    </source>
</evidence>
<gene>
    <name evidence="2" type="ORF">CONLIGDRAFT_317838</name>
</gene>
<feature type="compositionally biased region" description="Basic and acidic residues" evidence="1">
    <location>
        <begin position="1"/>
        <end position="27"/>
    </location>
</feature>
<accession>A0A1J7JPZ5</accession>
<evidence type="ECO:0000313" key="2">
    <source>
        <dbReference type="EMBL" id="OIW31412.1"/>
    </source>
</evidence>
<reference evidence="2 3" key="1">
    <citation type="submission" date="2016-10" db="EMBL/GenBank/DDBJ databases">
        <title>Draft genome sequence of Coniochaeta ligniaria NRRL30616, a lignocellulolytic fungus for bioabatement of inhibitors in plant biomass hydrolysates.</title>
        <authorList>
            <consortium name="DOE Joint Genome Institute"/>
            <person name="Jimenez D.J."/>
            <person name="Hector R.E."/>
            <person name="Riley R."/>
            <person name="Sun H."/>
            <person name="Grigoriev I.V."/>
            <person name="Van Elsas J.D."/>
            <person name="Nichols N.N."/>
        </authorList>
    </citation>
    <scope>NUCLEOTIDE SEQUENCE [LARGE SCALE GENOMIC DNA]</scope>
    <source>
        <strain evidence="2 3">NRRL 30616</strain>
    </source>
</reference>
<feature type="compositionally biased region" description="Basic residues" evidence="1">
    <location>
        <begin position="126"/>
        <end position="139"/>
    </location>
</feature>
<name>A0A1J7JPZ5_9PEZI</name>